<reference evidence="1" key="1">
    <citation type="journal article" date="2013" name="Environ. Microbiol.">
        <title>Seasonally variable intestinal metagenomes of the red palm weevil (Rhynchophorus ferrugineus).</title>
        <authorList>
            <person name="Jia S."/>
            <person name="Zhang X."/>
            <person name="Zhang G."/>
            <person name="Yin A."/>
            <person name="Zhang S."/>
            <person name="Li F."/>
            <person name="Wang L."/>
            <person name="Zhao D."/>
            <person name="Yun Q."/>
            <person name="Tala"/>
            <person name="Wang J."/>
            <person name="Sun G."/>
            <person name="Baabdullah M."/>
            <person name="Yu X."/>
            <person name="Hu S."/>
            <person name="Al-Mssallem I.S."/>
            <person name="Yu J."/>
        </authorList>
    </citation>
    <scope>NUCLEOTIDE SEQUENCE</scope>
</reference>
<feature type="non-terminal residue" evidence="1">
    <location>
        <position position="76"/>
    </location>
</feature>
<protein>
    <submittedName>
        <fullName evidence="1">CAZy families GT1 protein</fullName>
    </submittedName>
</protein>
<feature type="non-terminal residue" evidence="1">
    <location>
        <position position="1"/>
    </location>
</feature>
<dbReference type="AlphaFoldDB" id="A0A060BZC8"/>
<accession>A0A060BZC8</accession>
<dbReference type="EMBL" id="KF120749">
    <property type="protein sequence ID" value="AIA88027.1"/>
    <property type="molecule type" value="Genomic_DNA"/>
</dbReference>
<name>A0A060BZC8_9ACTN</name>
<organism evidence="1">
    <name type="scientific">uncultured Kineococcus sp</name>
    <dbReference type="NCBI Taxonomy" id="337219"/>
    <lineage>
        <taxon>Bacteria</taxon>
        <taxon>Bacillati</taxon>
        <taxon>Actinomycetota</taxon>
        <taxon>Actinomycetes</taxon>
        <taxon>Kineosporiales</taxon>
        <taxon>Kineosporiaceae</taxon>
        <taxon>Kineococcus</taxon>
        <taxon>environmental samples</taxon>
    </lineage>
</organism>
<evidence type="ECO:0000313" key="1">
    <source>
        <dbReference type="EMBL" id="AIA88027.1"/>
    </source>
</evidence>
<sequence length="76" mass="7782">RDFKAAVHNSRMVVAALKGRWGEVRSAVSTGSSLAVSVLPLARMHGAEAYYVESATRVVGAIAVGPDAAARPGGCT</sequence>
<proteinExistence type="predicted"/>